<protein>
    <submittedName>
        <fullName evidence="3">Transcriptional repressor of nif and glnA operons NrpR</fullName>
    </submittedName>
</protein>
<dbReference type="InterPro" id="IPR036984">
    <property type="entry name" value="NrpR_dom_sf"/>
</dbReference>
<dbReference type="EMBL" id="FOTL01000004">
    <property type="protein sequence ID" value="SFL27114.1"/>
    <property type="molecule type" value="Genomic_DNA"/>
</dbReference>
<dbReference type="Proteomes" id="UP000183442">
    <property type="component" value="Unassembled WGS sequence"/>
</dbReference>
<evidence type="ECO:0000313" key="4">
    <source>
        <dbReference type="EMBL" id="SFL27114.1"/>
    </source>
</evidence>
<proteinExistence type="predicted"/>
<dbReference type="OrthoDB" id="358798at2157"/>
<dbReference type="AlphaFoldDB" id="A0A126QXS0"/>
<reference evidence="6" key="4">
    <citation type="submission" date="2016-10" db="EMBL/GenBank/DDBJ databases">
        <authorList>
            <person name="Varghese N."/>
        </authorList>
    </citation>
    <scope>NUCLEOTIDE SEQUENCE [LARGE SCALE GENOMIC DNA]</scope>
    <source>
        <strain evidence="6">DSM 16632</strain>
    </source>
</reference>
<name>A0A126QXS0_METOL</name>
<feature type="domain" description="Ribonuclease R winged-helix" evidence="2">
    <location>
        <begin position="9"/>
        <end position="74"/>
    </location>
</feature>
<dbReference type="InterPro" id="IPR038982">
    <property type="entry name" value="NrpR"/>
</dbReference>
<dbReference type="InterPro" id="IPR036390">
    <property type="entry name" value="WH_DNA-bd_sf"/>
</dbReference>
<sequence length="564" mass="62968">MSESEHRMIEILRILNNQEKAIGSKVIADELKTKGYNLGERAVRYHMQILDEKGYTEKKGYSGRVITELGKSKLEKGLIYDQVDFTFSKFEERIYLTDFDYNKKEGNVIVNTSNILDNKAFDIIKEVFASGFCVSPLINMQKTEINGKKGYLMKTICGTTIDGVFLKNGIPSIPQYGGLVEIEDYHPTKFSELISYKKTSITPLDAFIAKDMTSVLDVVEEGTGTIPANFRIIPGNSIDKVKQIIQKLEKLGISGVLEIGNISENILGIPVPEGMVGISIIGGITPFCAAQEMDCNVDIKTGEEFIDYNKLKELESSKYKIKPAKKIDYKKTPFILTKSLNRINQVDYDFETNKGNIIANISYLNKSELDDAINIMKKAYKSLPKYINPHFSIMNHPTDKAKVGIATICSLSIDGILIKNGIMSTPQYGGLLELSKPPLFVEMISYNGSSIDPHKIFIFKNLTSMTKRKNPKKILASIKEVPYIARSHCEEILNKISENGFTIFKVGKPRELVYNAKVDNYNFGIVAGSGLNSIAAIKEKGITIEVKAAETILAIEDMGLIYEQ</sequence>
<feature type="domain" description="NrpR regulatory" evidence="1">
    <location>
        <begin position="334"/>
        <end position="558"/>
    </location>
</feature>
<organism evidence="3 5">
    <name type="scientific">Methanobrevibacter olleyae</name>
    <dbReference type="NCBI Taxonomy" id="294671"/>
    <lineage>
        <taxon>Archaea</taxon>
        <taxon>Methanobacteriati</taxon>
        <taxon>Methanobacteriota</taxon>
        <taxon>Methanomada group</taxon>
        <taxon>Methanobacteria</taxon>
        <taxon>Methanobacteriales</taxon>
        <taxon>Methanobacteriaceae</taxon>
        <taxon>Methanobrevibacter</taxon>
    </lineage>
</organism>
<dbReference type="Gene3D" id="1.10.10.10">
    <property type="entry name" value="Winged helix-like DNA-binding domain superfamily/Winged helix DNA-binding domain"/>
    <property type="match status" value="1"/>
</dbReference>
<evidence type="ECO:0000313" key="6">
    <source>
        <dbReference type="Proteomes" id="UP000183442"/>
    </source>
</evidence>
<evidence type="ECO:0000259" key="1">
    <source>
        <dbReference type="Pfam" id="PF01995"/>
    </source>
</evidence>
<evidence type="ECO:0000313" key="5">
    <source>
        <dbReference type="Proteomes" id="UP000066376"/>
    </source>
</evidence>
<dbReference type="SUPFAM" id="SSF46785">
    <property type="entry name" value="Winged helix' DNA-binding domain"/>
    <property type="match status" value="1"/>
</dbReference>
<keyword evidence="5" id="KW-1185">Reference proteome</keyword>
<dbReference type="PANTHER" id="PTHR41964:SF1">
    <property type="entry name" value="GLOBAL NITROGEN REGULATOR NRPR"/>
    <property type="match status" value="1"/>
</dbReference>
<dbReference type="STRING" id="294671.YLM1_0047"/>
<dbReference type="InterPro" id="IPR013668">
    <property type="entry name" value="RNase_R_HTH_12"/>
</dbReference>
<dbReference type="RefSeq" id="WP_067145166.1">
    <property type="nucleotide sequence ID" value="NZ_CP014265.1"/>
</dbReference>
<dbReference type="PANTHER" id="PTHR41964">
    <property type="entry name" value="GLOBAL NITROGEN REGULATOR NRPR"/>
    <property type="match status" value="1"/>
</dbReference>
<dbReference type="Gene3D" id="3.30.70.1360">
    <property type="entry name" value="mj0159-like"/>
    <property type="match status" value="3"/>
</dbReference>
<dbReference type="GeneID" id="28488344"/>
<evidence type="ECO:0000313" key="3">
    <source>
        <dbReference type="EMBL" id="AMK14607.1"/>
    </source>
</evidence>
<dbReference type="PATRIC" id="fig|294671.3.peg.47"/>
<accession>A0A126QXS0</accession>
<evidence type="ECO:0000259" key="2">
    <source>
        <dbReference type="Pfam" id="PF08461"/>
    </source>
</evidence>
<dbReference type="Proteomes" id="UP000066376">
    <property type="component" value="Chromosome"/>
</dbReference>
<dbReference type="Pfam" id="PF01995">
    <property type="entry name" value="NRD1_2"/>
    <property type="match status" value="2"/>
</dbReference>
<dbReference type="EMBL" id="CP014265">
    <property type="protein sequence ID" value="AMK14607.1"/>
    <property type="molecule type" value="Genomic_DNA"/>
</dbReference>
<reference evidence="5" key="2">
    <citation type="submission" date="2016-02" db="EMBL/GenBank/DDBJ databases">
        <title>The draft genome sequence of the rumen methanogen Methanobrevibacter olleyae YLM1.</title>
        <authorList>
            <consortium name="New Zealand Agricultural Greenhouse Gas Research Centre/Pastoral Greenhouse Gas Research Consortium"/>
            <person name="Kelly W.J."/>
            <person name="Li D."/>
            <person name="Lambie S.C."/>
            <person name="Attwood G.T."/>
            <person name="Altermann E."/>
            <person name="Leahy S.C."/>
        </authorList>
    </citation>
    <scope>NUCLEOTIDE SEQUENCE [LARGE SCALE GENOMIC DNA]</scope>
    <source>
        <strain evidence="5">YLM1</strain>
    </source>
</reference>
<feature type="domain" description="NrpR regulatory" evidence="1">
    <location>
        <begin position="83"/>
        <end position="312"/>
    </location>
</feature>
<reference evidence="4" key="3">
    <citation type="submission" date="2016-10" db="EMBL/GenBank/DDBJ databases">
        <authorList>
            <person name="de Groot N.N."/>
        </authorList>
    </citation>
    <scope>NUCLEOTIDE SEQUENCE [LARGE SCALE GENOMIC DNA]</scope>
    <source>
        <strain evidence="4">DSM 16632</strain>
    </source>
</reference>
<reference evidence="3 5" key="1">
    <citation type="journal article" date="2016" name="Genome Announc.">
        <title>Draft Genome Sequence of the Rumen Methanogen Methanobrevibacter olleyae YLM1.</title>
        <authorList>
            <person name="Kelly W.J."/>
            <person name="Li D."/>
            <person name="Lambie S.C."/>
            <person name="Cox F."/>
            <person name="Attwood G.T."/>
            <person name="Altermann E."/>
            <person name="Leahy S.C."/>
        </authorList>
    </citation>
    <scope>NUCLEOTIDE SEQUENCE [LARGE SCALE GENOMIC DNA]</scope>
    <source>
        <strain evidence="3 5">YLM1</strain>
    </source>
</reference>
<dbReference type="KEGG" id="mol:YLM1_0047"/>
<dbReference type="InterPro" id="IPR002846">
    <property type="entry name" value="NRD"/>
</dbReference>
<dbReference type="Pfam" id="PF08461">
    <property type="entry name" value="WHD_RNase_R"/>
    <property type="match status" value="1"/>
</dbReference>
<gene>
    <name evidence="4" type="ORF">SAMN02910297_00406</name>
    <name evidence="3" type="ORF">YLM1_0047</name>
</gene>
<dbReference type="InterPro" id="IPR036388">
    <property type="entry name" value="WH-like_DNA-bd_sf"/>
</dbReference>